<organism evidence="1 2">
    <name type="scientific">Paenibacillus foliorum</name>
    <dbReference type="NCBI Taxonomy" id="2654974"/>
    <lineage>
        <taxon>Bacteria</taxon>
        <taxon>Bacillati</taxon>
        <taxon>Bacillota</taxon>
        <taxon>Bacilli</taxon>
        <taxon>Bacillales</taxon>
        <taxon>Paenibacillaceae</taxon>
        <taxon>Paenibacillus</taxon>
    </lineage>
</organism>
<evidence type="ECO:0000313" key="2">
    <source>
        <dbReference type="Proteomes" id="UP000641588"/>
    </source>
</evidence>
<dbReference type="Proteomes" id="UP000641588">
    <property type="component" value="Unassembled WGS sequence"/>
</dbReference>
<proteinExistence type="predicted"/>
<comment type="caution">
    <text evidence="1">The sequence shown here is derived from an EMBL/GenBank/DDBJ whole genome shotgun (WGS) entry which is preliminary data.</text>
</comment>
<dbReference type="RefSeq" id="WP_171655088.1">
    <property type="nucleotide sequence ID" value="NZ_WHOD01000102.1"/>
</dbReference>
<dbReference type="EMBL" id="WHOD01000102">
    <property type="protein sequence ID" value="NOU96853.1"/>
    <property type="molecule type" value="Genomic_DNA"/>
</dbReference>
<gene>
    <name evidence="1" type="ORF">GC093_27055</name>
</gene>
<keyword evidence="2" id="KW-1185">Reference proteome</keyword>
<evidence type="ECO:0000313" key="1">
    <source>
        <dbReference type="EMBL" id="NOU96853.1"/>
    </source>
</evidence>
<sequence length="92" mass="10116">MNAFLVVNESQYLEGFKRTNIDLNELAVNVAPNLSEDGQISLIQIKELDAKLQAQADKVAGLLKSDPQEAQRIIRQEVLPAGSEINNLSLGR</sequence>
<accession>A0A972GV33</accession>
<protein>
    <submittedName>
        <fullName evidence="1">Uncharacterized protein</fullName>
    </submittedName>
</protein>
<dbReference type="AlphaFoldDB" id="A0A972GV33"/>
<name>A0A972GV33_9BACL</name>
<reference evidence="1" key="1">
    <citation type="submission" date="2019-10" db="EMBL/GenBank/DDBJ databases">
        <title>Description of Paenibacillus glebae sp. nov.</title>
        <authorList>
            <person name="Carlier A."/>
            <person name="Qi S."/>
        </authorList>
    </citation>
    <scope>NUCLEOTIDE SEQUENCE</scope>
    <source>
        <strain evidence="1">LMG 31456</strain>
    </source>
</reference>